<keyword evidence="4" id="KW-0539">Nucleus</keyword>
<keyword evidence="2" id="KW-0805">Transcription regulation</keyword>
<feature type="domain" description="TAFH" evidence="5">
    <location>
        <begin position="67"/>
        <end position="162"/>
    </location>
</feature>
<dbReference type="Pfam" id="PF07531">
    <property type="entry name" value="TAFH"/>
    <property type="match status" value="1"/>
</dbReference>
<evidence type="ECO:0000256" key="1">
    <source>
        <dbReference type="ARBA" id="ARBA00004123"/>
    </source>
</evidence>
<dbReference type="InterPro" id="IPR003894">
    <property type="entry name" value="TAFH_NHR1"/>
</dbReference>
<evidence type="ECO:0000256" key="2">
    <source>
        <dbReference type="ARBA" id="ARBA00023015"/>
    </source>
</evidence>
<dbReference type="SUPFAM" id="SSF158553">
    <property type="entry name" value="TAFH domain-like"/>
    <property type="match status" value="1"/>
</dbReference>
<reference evidence="6" key="2">
    <citation type="submission" date="2014-03" db="EMBL/GenBank/DDBJ databases">
        <title>The whipworm genome and dual-species transcriptomics of an intimate host-pathogen interaction.</title>
        <authorList>
            <person name="Foth B.J."/>
            <person name="Tsai I.J."/>
            <person name="Reid A.J."/>
            <person name="Bancroft A.J."/>
            <person name="Nichol S."/>
            <person name="Tracey A."/>
            <person name="Holroyd N."/>
            <person name="Cotton J.A."/>
            <person name="Stanley E.J."/>
            <person name="Zarowiecki M."/>
            <person name="Liu J.Z."/>
            <person name="Huckvale T."/>
            <person name="Cooper P.J."/>
            <person name="Grencis R.K."/>
            <person name="Berriman M."/>
        </authorList>
    </citation>
    <scope>NUCLEOTIDE SEQUENCE [LARGE SCALE GENOMIC DNA]</scope>
</reference>
<keyword evidence="3" id="KW-0804">Transcription</keyword>
<gene>
    <name evidence="6" type="ORF">TTRE_0000352501</name>
</gene>
<evidence type="ECO:0000256" key="4">
    <source>
        <dbReference type="ARBA" id="ARBA00023242"/>
    </source>
</evidence>
<evidence type="ECO:0000313" key="6">
    <source>
        <dbReference type="EMBL" id="CDW55253.1"/>
    </source>
</evidence>
<comment type="subcellular location">
    <subcellularLocation>
        <location evidence="1">Nucleus</location>
    </subcellularLocation>
</comment>
<evidence type="ECO:0000313" key="7">
    <source>
        <dbReference type="Proteomes" id="UP000030665"/>
    </source>
</evidence>
<reference evidence="6" key="1">
    <citation type="submission" date="2014-01" db="EMBL/GenBank/DDBJ databases">
        <authorList>
            <person name="Aslett M."/>
        </authorList>
    </citation>
    <scope>NUCLEOTIDE SEQUENCE</scope>
</reference>
<name>A0A077Z6L1_TRITR</name>
<dbReference type="Gene3D" id="1.20.120.1110">
    <property type="entry name" value="TAFH/NHR1 domain"/>
    <property type="match status" value="1"/>
</dbReference>
<evidence type="ECO:0000256" key="3">
    <source>
        <dbReference type="ARBA" id="ARBA00023163"/>
    </source>
</evidence>
<keyword evidence="7" id="KW-1185">Reference proteome</keyword>
<dbReference type="PROSITE" id="PS51119">
    <property type="entry name" value="TAFH"/>
    <property type="match status" value="1"/>
</dbReference>
<accession>A0A077Z6L1</accession>
<dbReference type="EMBL" id="HG805942">
    <property type="protein sequence ID" value="CDW55253.1"/>
    <property type="molecule type" value="Genomic_DNA"/>
</dbReference>
<dbReference type="AlphaFoldDB" id="A0A077Z6L1"/>
<proteinExistence type="predicted"/>
<dbReference type="GO" id="GO:0005634">
    <property type="term" value="C:nucleus"/>
    <property type="evidence" value="ECO:0007669"/>
    <property type="project" value="UniProtKB-SubCell"/>
</dbReference>
<dbReference type="Proteomes" id="UP000030665">
    <property type="component" value="Unassembled WGS sequence"/>
</dbReference>
<dbReference type="GO" id="GO:0006351">
    <property type="term" value="P:DNA-templated transcription"/>
    <property type="evidence" value="ECO:0007669"/>
    <property type="project" value="InterPro"/>
</dbReference>
<organism evidence="6 7">
    <name type="scientific">Trichuris trichiura</name>
    <name type="common">Whipworm</name>
    <name type="synonym">Trichocephalus trichiurus</name>
    <dbReference type="NCBI Taxonomy" id="36087"/>
    <lineage>
        <taxon>Eukaryota</taxon>
        <taxon>Metazoa</taxon>
        <taxon>Ecdysozoa</taxon>
        <taxon>Nematoda</taxon>
        <taxon>Enoplea</taxon>
        <taxon>Dorylaimia</taxon>
        <taxon>Trichinellida</taxon>
        <taxon>Trichuridae</taxon>
        <taxon>Trichuris</taxon>
    </lineage>
</organism>
<protein>
    <submittedName>
        <fullName evidence="6">TAFH domain containing protein</fullName>
    </submittedName>
</protein>
<sequence length="350" mass="37963">MSHLAAQSCSTNNLYSITMDNAAKRGAQALPSNFGDSNLLGKSASLSPTAMQLLNLASLEREHVSPSEIVDKLKGLFGTLCALAAQQSPSKSFLMRRLLLRLVYNNSTPEALHRELQQCINLPIHVSTLQFLKAAIPYLQLEICGKPLHIAESIIFSYALPAQVGIQKNLNLPLTVGRTRNLSQPGERSIVQELETPTVMAPMTTAVRNCSTINLPVVHNKPRLHAILCRIKNLLMQGALHVEVLINQLLTASGNSTIRPDDVCAIDTLILSLMMDLRNLQSAIATNSDGAQTLVPSTNELTAKIAAQATALPRTAVTQDERLAYSNQPSTFNLDLIALAHGKPNQRSQS</sequence>
<evidence type="ECO:0000259" key="5">
    <source>
        <dbReference type="PROSITE" id="PS51119"/>
    </source>
</evidence>
<dbReference type="InterPro" id="IPR037249">
    <property type="entry name" value="TAFH/NHR1_dom_sf"/>
</dbReference>